<dbReference type="InterPro" id="IPR036034">
    <property type="entry name" value="PDZ_sf"/>
</dbReference>
<proteinExistence type="inferred from homology"/>
<evidence type="ECO:0000256" key="3">
    <source>
        <dbReference type="ARBA" id="ARBA00022801"/>
    </source>
</evidence>
<dbReference type="FunFam" id="2.30.42.10:FF:000063">
    <property type="entry name" value="Peptidase, S41 family"/>
    <property type="match status" value="1"/>
</dbReference>
<dbReference type="NCBIfam" id="TIGR00225">
    <property type="entry name" value="prc"/>
    <property type="match status" value="1"/>
</dbReference>
<feature type="region of interest" description="Disordered" evidence="6">
    <location>
        <begin position="368"/>
        <end position="391"/>
    </location>
</feature>
<organism evidence="8">
    <name type="scientific">Desulfomonile tiedjei</name>
    <dbReference type="NCBI Taxonomy" id="2358"/>
    <lineage>
        <taxon>Bacteria</taxon>
        <taxon>Pseudomonadati</taxon>
        <taxon>Thermodesulfobacteriota</taxon>
        <taxon>Desulfomonilia</taxon>
        <taxon>Desulfomonilales</taxon>
        <taxon>Desulfomonilaceae</taxon>
        <taxon>Desulfomonile</taxon>
    </lineage>
</organism>
<dbReference type="SUPFAM" id="SSF50156">
    <property type="entry name" value="PDZ domain-like"/>
    <property type="match status" value="1"/>
</dbReference>
<dbReference type="GO" id="GO:0004175">
    <property type="term" value="F:endopeptidase activity"/>
    <property type="evidence" value="ECO:0007669"/>
    <property type="project" value="TreeGrafter"/>
</dbReference>
<dbReference type="SUPFAM" id="SSF52096">
    <property type="entry name" value="ClpP/crotonase"/>
    <property type="match status" value="1"/>
</dbReference>
<dbReference type="Gene3D" id="2.30.42.10">
    <property type="match status" value="1"/>
</dbReference>
<evidence type="ECO:0000256" key="5">
    <source>
        <dbReference type="RuleBase" id="RU004404"/>
    </source>
</evidence>
<dbReference type="CDD" id="cd07560">
    <property type="entry name" value="Peptidase_S41_CPP"/>
    <property type="match status" value="1"/>
</dbReference>
<feature type="domain" description="PDZ" evidence="7">
    <location>
        <begin position="88"/>
        <end position="156"/>
    </location>
</feature>
<feature type="region of interest" description="Disordered" evidence="6">
    <location>
        <begin position="418"/>
        <end position="438"/>
    </location>
</feature>
<dbReference type="SMART" id="SM00228">
    <property type="entry name" value="PDZ"/>
    <property type="match status" value="1"/>
</dbReference>
<keyword evidence="3 5" id="KW-0378">Hydrolase</keyword>
<accession>A0A7C4EY31</accession>
<protein>
    <submittedName>
        <fullName evidence="8">S41 family peptidase</fullName>
    </submittedName>
</protein>
<evidence type="ECO:0000256" key="1">
    <source>
        <dbReference type="ARBA" id="ARBA00009179"/>
    </source>
</evidence>
<dbReference type="InterPro" id="IPR005151">
    <property type="entry name" value="Tail-specific_protease"/>
</dbReference>
<dbReference type="AlphaFoldDB" id="A0A7C4EY31"/>
<evidence type="ECO:0000256" key="4">
    <source>
        <dbReference type="ARBA" id="ARBA00022825"/>
    </source>
</evidence>
<dbReference type="Gene3D" id="3.30.750.44">
    <property type="match status" value="1"/>
</dbReference>
<dbReference type="EMBL" id="DTGT01000375">
    <property type="protein sequence ID" value="HGH61916.1"/>
    <property type="molecule type" value="Genomic_DNA"/>
</dbReference>
<sequence>MSIRGHARRSLVIFVIGAFVLAAGSLIWAQGSAKSPDYKELQLFRRVMGIVQKNYVKDVTDKELIQGAINGMLQSLDPHSSYLTEDQFKELQVETKGEFGGLGIEITLENGVLTIVSPIEDTPAFREGLKPGDKIIKINGESTKNITLMNAVKKMRGPQGTKVTITIMRDGWKKFKDFTITRDKIKVHSVKKESLEPGYPYLRIVNFQDRTDEDLQKAIDELGGEDKIKGVILDLRNNPGGLLDEAVKVSDLFVDNGLIVYTDGKAKDQQMERRATTNSKKYKFKVAVLINEGSASASEIVAGALQDHDRGLVFGTKSFGKASVQTIIPLDNGGGLRLTTAYYYTPNGRHIDKKGIEPDVDLKEDVQKQMDEETAEEAKNPDKAKQKKSRLMKDLKANLEKDVVVQKALEWLKSDVGVKQYKEEHPAKPVQETAKYDE</sequence>
<dbReference type="InterPro" id="IPR001478">
    <property type="entry name" value="PDZ"/>
</dbReference>
<dbReference type="PANTHER" id="PTHR32060:SF30">
    <property type="entry name" value="CARBOXY-TERMINAL PROCESSING PROTEASE CTPA"/>
    <property type="match status" value="1"/>
</dbReference>
<dbReference type="InterPro" id="IPR029045">
    <property type="entry name" value="ClpP/crotonase-like_dom_sf"/>
</dbReference>
<dbReference type="InterPro" id="IPR055210">
    <property type="entry name" value="CtpA/B_N"/>
</dbReference>
<dbReference type="Gene3D" id="3.90.226.10">
    <property type="entry name" value="2-enoyl-CoA Hydratase, Chain A, domain 1"/>
    <property type="match status" value="1"/>
</dbReference>
<reference evidence="8" key="1">
    <citation type="journal article" date="2020" name="mSystems">
        <title>Genome- and Community-Level Interaction Insights into Carbon Utilization and Element Cycling Functions of Hydrothermarchaeota in Hydrothermal Sediment.</title>
        <authorList>
            <person name="Zhou Z."/>
            <person name="Liu Y."/>
            <person name="Xu W."/>
            <person name="Pan J."/>
            <person name="Luo Z.H."/>
            <person name="Li M."/>
        </authorList>
    </citation>
    <scope>NUCLEOTIDE SEQUENCE [LARGE SCALE GENOMIC DNA]</scope>
    <source>
        <strain evidence="8">SpSt-769</strain>
    </source>
</reference>
<gene>
    <name evidence="8" type="ORF">ENV54_11540</name>
</gene>
<keyword evidence="4 5" id="KW-0720">Serine protease</keyword>
<dbReference type="InterPro" id="IPR004447">
    <property type="entry name" value="Peptidase_S41A"/>
</dbReference>
<dbReference type="GO" id="GO:0030288">
    <property type="term" value="C:outer membrane-bounded periplasmic space"/>
    <property type="evidence" value="ECO:0007669"/>
    <property type="project" value="TreeGrafter"/>
</dbReference>
<dbReference type="Pfam" id="PF03572">
    <property type="entry name" value="Peptidase_S41"/>
    <property type="match status" value="1"/>
</dbReference>
<dbReference type="GO" id="GO:0008236">
    <property type="term" value="F:serine-type peptidase activity"/>
    <property type="evidence" value="ECO:0007669"/>
    <property type="project" value="UniProtKB-KW"/>
</dbReference>
<evidence type="ECO:0000259" key="7">
    <source>
        <dbReference type="PROSITE" id="PS50106"/>
    </source>
</evidence>
<evidence type="ECO:0000256" key="6">
    <source>
        <dbReference type="SAM" id="MobiDB-lite"/>
    </source>
</evidence>
<dbReference type="GO" id="GO:0006508">
    <property type="term" value="P:proteolysis"/>
    <property type="evidence" value="ECO:0007669"/>
    <property type="project" value="UniProtKB-KW"/>
</dbReference>
<evidence type="ECO:0000256" key="2">
    <source>
        <dbReference type="ARBA" id="ARBA00022670"/>
    </source>
</evidence>
<dbReference type="Pfam" id="PF00595">
    <property type="entry name" value="PDZ"/>
    <property type="match status" value="1"/>
</dbReference>
<comment type="similarity">
    <text evidence="1 5">Belongs to the peptidase S41A family.</text>
</comment>
<dbReference type="FunFam" id="3.90.226.10:FF:000029">
    <property type="entry name" value="Peptidase, S41 family"/>
    <property type="match status" value="1"/>
</dbReference>
<comment type="caution">
    <text evidence="8">The sequence shown here is derived from an EMBL/GenBank/DDBJ whole genome shotgun (WGS) entry which is preliminary data.</text>
</comment>
<dbReference type="GO" id="GO:0007165">
    <property type="term" value="P:signal transduction"/>
    <property type="evidence" value="ECO:0007669"/>
    <property type="project" value="TreeGrafter"/>
</dbReference>
<evidence type="ECO:0000313" key="8">
    <source>
        <dbReference type="EMBL" id="HGH61916.1"/>
    </source>
</evidence>
<dbReference type="PANTHER" id="PTHR32060">
    <property type="entry name" value="TAIL-SPECIFIC PROTEASE"/>
    <property type="match status" value="1"/>
</dbReference>
<dbReference type="SMART" id="SM00245">
    <property type="entry name" value="TSPc"/>
    <property type="match status" value="1"/>
</dbReference>
<keyword evidence="2 5" id="KW-0645">Protease</keyword>
<name>A0A7C4EY31_9BACT</name>
<dbReference type="CDD" id="cd06782">
    <property type="entry name" value="cpPDZ_CPP-like"/>
    <property type="match status" value="1"/>
</dbReference>
<dbReference type="PROSITE" id="PS50106">
    <property type="entry name" value="PDZ"/>
    <property type="match status" value="1"/>
</dbReference>
<dbReference type="Pfam" id="PF22694">
    <property type="entry name" value="CtpB_N-like"/>
    <property type="match status" value="1"/>
</dbReference>
<feature type="compositionally biased region" description="Basic and acidic residues" evidence="6">
    <location>
        <begin position="368"/>
        <end position="384"/>
    </location>
</feature>